<feature type="transmembrane region" description="Helical" evidence="1">
    <location>
        <begin position="40"/>
        <end position="62"/>
    </location>
</feature>
<dbReference type="PANTHER" id="PTHR47426">
    <property type="entry name" value="ACYL-COA N-ACYLTRANSFERASES (NAT) SUPERFAMILY PROTEIN"/>
    <property type="match status" value="1"/>
</dbReference>
<reference evidence="3 4" key="1">
    <citation type="journal article" date="2010" name="Nature">
        <title>Genome sequence of the palaeopolyploid soybean.</title>
        <authorList>
            <person name="Schmutz J."/>
            <person name="Cannon S.B."/>
            <person name="Schlueter J."/>
            <person name="Ma J."/>
            <person name="Mitros T."/>
            <person name="Nelson W."/>
            <person name="Hyten D.L."/>
            <person name="Song Q."/>
            <person name="Thelen J.J."/>
            <person name="Cheng J."/>
            <person name="Xu D."/>
            <person name="Hellsten U."/>
            <person name="May G.D."/>
            <person name="Yu Y."/>
            <person name="Sakurai T."/>
            <person name="Umezawa T."/>
            <person name="Bhattacharyya M.K."/>
            <person name="Sandhu D."/>
            <person name="Valliyodan B."/>
            <person name="Lindquist E."/>
            <person name="Peto M."/>
            <person name="Grant D."/>
            <person name="Shu S."/>
            <person name="Goodstein D."/>
            <person name="Barry K."/>
            <person name="Futrell-Griggs M."/>
            <person name="Abernathy B."/>
            <person name="Du J."/>
            <person name="Tian Z."/>
            <person name="Zhu L."/>
            <person name="Gill N."/>
            <person name="Joshi T."/>
            <person name="Libault M."/>
            <person name="Sethuraman A."/>
            <person name="Zhang X.-C."/>
            <person name="Shinozaki K."/>
            <person name="Nguyen H.T."/>
            <person name="Wing R.A."/>
            <person name="Cregan P."/>
            <person name="Specht J."/>
            <person name="Grimwood J."/>
            <person name="Rokhsar D."/>
            <person name="Stacey G."/>
            <person name="Shoemaker R.C."/>
            <person name="Jackson S.A."/>
        </authorList>
    </citation>
    <scope>NUCLEOTIDE SEQUENCE [LARGE SCALE GENOMIC DNA]</scope>
    <source>
        <strain evidence="4">cv. Williams 82</strain>
        <tissue evidence="3">Callus</tissue>
    </source>
</reference>
<evidence type="ECO:0000259" key="2">
    <source>
        <dbReference type="PROSITE" id="PS51186"/>
    </source>
</evidence>
<dbReference type="PANTHER" id="PTHR47426:SF3">
    <property type="entry name" value="GCN5-RELATED N-ACETYLTRANSFERASE 6, CHLOROPLASTIC"/>
    <property type="match status" value="1"/>
</dbReference>
<dbReference type="eggNOG" id="ENOG502QVGY">
    <property type="taxonomic scope" value="Eukaryota"/>
</dbReference>
<feature type="domain" description="N-acetyltransferase" evidence="2">
    <location>
        <begin position="311"/>
        <end position="448"/>
    </location>
</feature>
<evidence type="ECO:0000313" key="5">
    <source>
        <dbReference type="Proteomes" id="UP000008827"/>
    </source>
</evidence>
<feature type="transmembrane region" description="Helical" evidence="1">
    <location>
        <begin position="68"/>
        <end position="90"/>
    </location>
</feature>
<protein>
    <recommendedName>
        <fullName evidence="2">N-acetyltransferase domain-containing protein</fullName>
    </recommendedName>
</protein>
<dbReference type="InterPro" id="IPR000182">
    <property type="entry name" value="GNAT_dom"/>
</dbReference>
<feature type="transmembrane region" description="Helical" evidence="1">
    <location>
        <begin position="6"/>
        <end position="28"/>
    </location>
</feature>
<gene>
    <name evidence="3" type="ORF">GLYMA_13G110200</name>
</gene>
<dbReference type="PROSITE" id="PS51186">
    <property type="entry name" value="GNAT"/>
    <property type="match status" value="1"/>
</dbReference>
<dbReference type="SMR" id="K7LZ12"/>
<name>K7LZ12_SOYBN</name>
<reference evidence="3" key="3">
    <citation type="submission" date="2018-07" db="EMBL/GenBank/DDBJ databases">
        <title>WGS assembly of Glycine max.</title>
        <authorList>
            <person name="Schmutz J."/>
            <person name="Cannon S."/>
            <person name="Schlueter J."/>
            <person name="Ma J."/>
            <person name="Mitros T."/>
            <person name="Nelson W."/>
            <person name="Hyten D."/>
            <person name="Song Q."/>
            <person name="Thelen J."/>
            <person name="Cheng J."/>
            <person name="Xu D."/>
            <person name="Hellsten U."/>
            <person name="May G."/>
            <person name="Yu Y."/>
            <person name="Sakurai T."/>
            <person name="Umezawa T."/>
            <person name="Bhattacharyya M."/>
            <person name="Sandhu D."/>
            <person name="Valliyodan B."/>
            <person name="Lindquist E."/>
            <person name="Peto M."/>
            <person name="Grant D."/>
            <person name="Shu S."/>
            <person name="Goodstein D."/>
            <person name="Barry K."/>
            <person name="Futrell-Griggs M."/>
            <person name="Abernathy B."/>
            <person name="Du J."/>
            <person name="Tian Z."/>
            <person name="Zhu L."/>
            <person name="Gill N."/>
            <person name="Joshi T."/>
            <person name="Libault M."/>
            <person name="Sethuraman A."/>
            <person name="Zhang X."/>
            <person name="Shinozaki K."/>
            <person name="Nguyen H."/>
            <person name="Wing R."/>
            <person name="Cregan P."/>
            <person name="Specht J."/>
            <person name="Grimwood J."/>
            <person name="Rokhsar D."/>
            <person name="Stacey G."/>
            <person name="Shoemaker R."/>
            <person name="Jackson S."/>
        </authorList>
    </citation>
    <scope>NUCLEOTIDE SEQUENCE</scope>
    <source>
        <tissue evidence="3">Callus</tissue>
    </source>
</reference>
<evidence type="ECO:0000313" key="3">
    <source>
        <dbReference type="EMBL" id="KRH19316.1"/>
    </source>
</evidence>
<dbReference type="OMA" id="CVAKSVR"/>
<accession>K7LZ12</accession>
<dbReference type="ExpressionAtlas" id="K7LZ12">
    <property type="expression patterns" value="baseline and differential"/>
</dbReference>
<dbReference type="STRING" id="3847.K7LZ12"/>
<dbReference type="Gramene" id="KRH19316">
    <property type="protein sequence ID" value="KRH19316"/>
    <property type="gene ID" value="GLYMA_13G110200"/>
</dbReference>
<dbReference type="Proteomes" id="UP000008827">
    <property type="component" value="Chromosome 13"/>
</dbReference>
<keyword evidence="1" id="KW-0472">Membrane</keyword>
<dbReference type="HOGENOM" id="CLU_618802_0_0_1"/>
<dbReference type="EMBL" id="CM000846">
    <property type="protein sequence ID" value="KRH19316.1"/>
    <property type="molecule type" value="Genomic_DNA"/>
</dbReference>
<dbReference type="EnsemblPlants" id="KRH19316">
    <property type="protein sequence ID" value="KRH19316"/>
    <property type="gene ID" value="GLYMA_13G110200"/>
</dbReference>
<keyword evidence="5" id="KW-1185">Reference proteome</keyword>
<dbReference type="PaxDb" id="3847-GLYMA13G16996.1"/>
<reference evidence="4" key="2">
    <citation type="submission" date="2018-02" db="UniProtKB">
        <authorList>
            <consortium name="EnsemblPlants"/>
        </authorList>
    </citation>
    <scope>IDENTIFICATION</scope>
    <source>
        <strain evidence="4">Williams 82</strain>
    </source>
</reference>
<dbReference type="Pfam" id="PF00583">
    <property type="entry name" value="Acetyltransf_1"/>
    <property type="match status" value="1"/>
</dbReference>
<dbReference type="InterPro" id="IPR016181">
    <property type="entry name" value="Acyl_CoA_acyltransferase"/>
</dbReference>
<organism evidence="4">
    <name type="scientific">Glycine max</name>
    <name type="common">Soybean</name>
    <name type="synonym">Glycine hispida</name>
    <dbReference type="NCBI Taxonomy" id="3847"/>
    <lineage>
        <taxon>Eukaryota</taxon>
        <taxon>Viridiplantae</taxon>
        <taxon>Streptophyta</taxon>
        <taxon>Embryophyta</taxon>
        <taxon>Tracheophyta</taxon>
        <taxon>Spermatophyta</taxon>
        <taxon>Magnoliopsida</taxon>
        <taxon>eudicotyledons</taxon>
        <taxon>Gunneridae</taxon>
        <taxon>Pentapetalae</taxon>
        <taxon>rosids</taxon>
        <taxon>fabids</taxon>
        <taxon>Fabales</taxon>
        <taxon>Fabaceae</taxon>
        <taxon>Papilionoideae</taxon>
        <taxon>50 kb inversion clade</taxon>
        <taxon>NPAAA clade</taxon>
        <taxon>indigoferoid/millettioid clade</taxon>
        <taxon>Phaseoleae</taxon>
        <taxon>Glycine</taxon>
        <taxon>Glycine subgen. Soja</taxon>
    </lineage>
</organism>
<evidence type="ECO:0000313" key="4">
    <source>
        <dbReference type="EnsemblPlants" id="KRH19316"/>
    </source>
</evidence>
<keyword evidence="1" id="KW-1133">Transmembrane helix</keyword>
<proteinExistence type="predicted"/>
<dbReference type="AlphaFoldDB" id="K7LZ12"/>
<keyword evidence="1" id="KW-0812">Transmembrane</keyword>
<evidence type="ECO:0000256" key="1">
    <source>
        <dbReference type="SAM" id="Phobius"/>
    </source>
</evidence>
<dbReference type="GO" id="GO:0008080">
    <property type="term" value="F:N-acetyltransferase activity"/>
    <property type="evidence" value="ECO:0000318"/>
    <property type="project" value="GO_Central"/>
</dbReference>
<dbReference type="SUPFAM" id="SSF55729">
    <property type="entry name" value="Acyl-CoA N-acyltransferases (Nat)"/>
    <property type="match status" value="1"/>
</dbReference>
<dbReference type="InParanoid" id="K7LZ12"/>
<sequence length="448" mass="50508">VRRACSFTNLLLSCLNFSIFILSASSFAPTILLKMPPTSFGMALLMVSGISLLSSFVGFYSQLTHFCFLTHISLLLASLIGQVLTILALFTKEKASMSLLKSPRDPKEAKVLVRLECGALMAMCMLQCVVLMLSCAVHSCWVKDYEELEAEKAASARKRSRRIAEVQEESMANATKMAEIKAKELDEKMKSKYGQTIDTDFLTKKKKQVSVQLPSLTSPVSTVRFCDLNFGRLQPSDDELDPHNRFEFGNFVARQALLHEEYWTAAWLRAEEWASRTHKLYVVNHKRNFADQEFDAIKKRCKEQQDGQSSTCIITVRKQDKNVKRSIISSVVGTLDLNIRYLRLGETFPGEPVDAPRFCKIERTPSSRYGYIANLCVAKSVRRKGIASNMLYFAVESAKSSGVAHVYVHVDRNNKPAQILYQNLGFEVVNMASPLLLKSQTYLLCLQM</sequence>
<dbReference type="CDD" id="cd04301">
    <property type="entry name" value="NAT_SF"/>
    <property type="match status" value="1"/>
</dbReference>
<dbReference type="Gene3D" id="3.40.630.30">
    <property type="match status" value="1"/>
</dbReference>